<dbReference type="GO" id="GO:0019805">
    <property type="term" value="P:quinolinate biosynthetic process"/>
    <property type="evidence" value="ECO:0007669"/>
    <property type="project" value="UniProtKB-UniRule"/>
</dbReference>
<dbReference type="GO" id="GO:0030170">
    <property type="term" value="F:pyridoxal phosphate binding"/>
    <property type="evidence" value="ECO:0007669"/>
    <property type="project" value="UniProtKB-UniRule"/>
</dbReference>
<evidence type="ECO:0000256" key="2">
    <source>
        <dbReference type="ARBA" id="ARBA00022801"/>
    </source>
</evidence>
<gene>
    <name evidence="4" type="primary">kynU</name>
    <name evidence="7" type="ORF">SAMN05192540_0276</name>
</gene>
<evidence type="ECO:0000256" key="6">
    <source>
        <dbReference type="PIRNR" id="PIRNR038800"/>
    </source>
</evidence>
<feature type="binding site" evidence="4">
    <location>
        <position position="235"/>
    </location>
    <ligand>
        <name>pyridoxal 5'-phosphate</name>
        <dbReference type="ChEBI" id="CHEBI:597326"/>
    </ligand>
</feature>
<dbReference type="PANTHER" id="PTHR14084">
    <property type="entry name" value="KYNURENINASE"/>
    <property type="match status" value="1"/>
</dbReference>
<dbReference type="Gene3D" id="3.90.1150.10">
    <property type="entry name" value="Aspartate Aminotransferase, domain 1"/>
    <property type="match status" value="1"/>
</dbReference>
<feature type="modified residue" description="N6-(pyridoxal phosphate)lysine" evidence="4">
    <location>
        <position position="261"/>
    </location>
</feature>
<dbReference type="GO" id="GO:0030429">
    <property type="term" value="F:kynureninase activity"/>
    <property type="evidence" value="ECO:0007669"/>
    <property type="project" value="UniProtKB-UniRule"/>
</dbReference>
<feature type="binding site" evidence="4">
    <location>
        <position position="291"/>
    </location>
    <ligand>
        <name>pyridoxal 5'-phosphate</name>
        <dbReference type="ChEBI" id="CHEBI:597326"/>
    </ligand>
</feature>
<dbReference type="GO" id="GO:0097053">
    <property type="term" value="P:L-kynurenine catabolic process"/>
    <property type="evidence" value="ECO:0007669"/>
    <property type="project" value="UniProtKB-UniRule"/>
</dbReference>
<dbReference type="InterPro" id="IPR010111">
    <property type="entry name" value="Kynureninase"/>
</dbReference>
<feature type="binding site" evidence="4">
    <location>
        <position position="123"/>
    </location>
    <ligand>
        <name>pyridoxal 5'-phosphate</name>
        <dbReference type="ChEBI" id="CHEBI:597326"/>
    </ligand>
</feature>
<dbReference type="HAMAP" id="MF_01970">
    <property type="entry name" value="Kynureninase"/>
    <property type="match status" value="1"/>
</dbReference>
<dbReference type="GO" id="GO:0009435">
    <property type="term" value="P:NAD+ biosynthetic process"/>
    <property type="evidence" value="ECO:0007669"/>
    <property type="project" value="UniProtKB-UniRule"/>
</dbReference>
<keyword evidence="1 4" id="KW-0662">Pyridine nucleotide biosynthesis</keyword>
<feature type="binding site" evidence="4">
    <location>
        <position position="319"/>
    </location>
    <ligand>
        <name>pyridoxal 5'-phosphate</name>
        <dbReference type="ChEBI" id="CHEBI:597326"/>
    </ligand>
</feature>
<proteinExistence type="inferred from homology"/>
<comment type="cofactor">
    <cofactor evidence="4 6">
        <name>pyridoxal 5'-phosphate</name>
        <dbReference type="ChEBI" id="CHEBI:597326"/>
    </cofactor>
</comment>
<comment type="pathway">
    <text evidence="4 6">Amino-acid degradation; L-kynurenine degradation; L-alanine and anthranilate from L-kynurenine: step 1/1.</text>
</comment>
<dbReference type="Pfam" id="PF22580">
    <property type="entry name" value="KYNU_C"/>
    <property type="match status" value="1"/>
</dbReference>
<dbReference type="PIRSF" id="PIRSF038800">
    <property type="entry name" value="KYNU"/>
    <property type="match status" value="1"/>
</dbReference>
<comment type="similarity">
    <text evidence="4 6">Belongs to the kynureninase family.</text>
</comment>
<dbReference type="UniPathway" id="UPA00334">
    <property type="reaction ID" value="UER00455"/>
</dbReference>
<dbReference type="PANTHER" id="PTHR14084:SF0">
    <property type="entry name" value="KYNURENINASE"/>
    <property type="match status" value="1"/>
</dbReference>
<accession>A0A1H4JBW2</accession>
<feature type="binding site" evidence="4">
    <location>
        <position position="238"/>
    </location>
    <ligand>
        <name>pyridoxal 5'-phosphate</name>
        <dbReference type="ChEBI" id="CHEBI:597326"/>
    </ligand>
</feature>
<protein>
    <recommendedName>
        <fullName evidence="4 5">Kynureninase</fullName>
        <ecNumber evidence="4 5">3.7.1.3</ecNumber>
    </recommendedName>
    <alternativeName>
        <fullName evidence="4">L-kynurenine hydrolase</fullName>
    </alternativeName>
</protein>
<sequence>MELIILLAYVYLYTKLAMEFKNTLQFAQSLDAKDDLSTYRDEFIFPKINGKEVIYFTGNSLGLQPKRTKSFVDEVMKDWAELAVEGHFYAEKPWWDYHERLAEPLAKVVGALPEEISVMNTLTVNLHLLMVSFYNPTQKRFKILCEEKAFPSDQYMFQSQVRFHGLNPDETIVEIKKREGEHHWRTEDILAKIEELGDELALVLIGGVNYYNGQVMDMEAITKAGKAVGANVGWDLAHAVGNVELKLHEWDADFASWCSYKYMNSGPGNASGIFVNKKHLNKKDIQRFEGWWGTKKETRFLMKPEFEPMENADAWQISNVPVLSVAPYLASLTMFEEVGMQRLIEKRKLIVSYLEFILQEIDKEVDSTFEIITPADRGCQLSVFLHGQGKALFNYLMENGVVTDWREPNVIRLAPAPFYSTFEDMYRFGQILKAGVLAN</sequence>
<evidence type="ECO:0000313" key="7">
    <source>
        <dbReference type="EMBL" id="SEB43810.1"/>
    </source>
</evidence>
<keyword evidence="2 4" id="KW-0378">Hydrolase</keyword>
<organism evidence="7 8">
    <name type="scientific">Maribacter dokdonensis</name>
    <dbReference type="NCBI Taxonomy" id="320912"/>
    <lineage>
        <taxon>Bacteria</taxon>
        <taxon>Pseudomonadati</taxon>
        <taxon>Bacteroidota</taxon>
        <taxon>Flavobacteriia</taxon>
        <taxon>Flavobacteriales</taxon>
        <taxon>Flavobacteriaceae</taxon>
        <taxon>Maribacter</taxon>
    </lineage>
</organism>
<comment type="caution">
    <text evidence="4">Lacks conserved residue(s) required for the propagation of feature annotation.</text>
</comment>
<comment type="catalytic activity">
    <reaction evidence="4 6">
        <text>L-kynurenine + H2O = anthranilate + L-alanine + H(+)</text>
        <dbReference type="Rhea" id="RHEA:16813"/>
        <dbReference type="ChEBI" id="CHEBI:15377"/>
        <dbReference type="ChEBI" id="CHEBI:15378"/>
        <dbReference type="ChEBI" id="CHEBI:16567"/>
        <dbReference type="ChEBI" id="CHEBI:57959"/>
        <dbReference type="ChEBI" id="CHEBI:57972"/>
        <dbReference type="EC" id="3.7.1.3"/>
    </reaction>
</comment>
<comment type="pathway">
    <text evidence="4 6">Cofactor biosynthesis; NAD(+) biosynthesis; quinolinate from L-kynurenine: step 2/3.</text>
</comment>
<evidence type="ECO:0000256" key="4">
    <source>
        <dbReference type="HAMAP-Rule" id="MF_01970"/>
    </source>
</evidence>
<comment type="subunit">
    <text evidence="4 6">Homodimer.</text>
</comment>
<dbReference type="Proteomes" id="UP000183038">
    <property type="component" value="Unassembled WGS sequence"/>
</dbReference>
<reference evidence="7 8" key="1">
    <citation type="submission" date="2016-10" db="EMBL/GenBank/DDBJ databases">
        <authorList>
            <person name="de Groot N.N."/>
        </authorList>
    </citation>
    <scope>NUCLEOTIDE SEQUENCE [LARGE SCALE GENOMIC DNA]</scope>
    <source>
        <strain evidence="7 8">MAR_2009_71</strain>
    </source>
</reference>
<dbReference type="EC" id="3.7.1.3" evidence="4 5"/>
<dbReference type="UniPathway" id="UPA00253">
    <property type="reaction ID" value="UER00329"/>
</dbReference>
<dbReference type="GO" id="GO:0043420">
    <property type="term" value="P:anthranilate metabolic process"/>
    <property type="evidence" value="ECO:0007669"/>
    <property type="project" value="TreeGrafter"/>
</dbReference>
<evidence type="ECO:0000256" key="1">
    <source>
        <dbReference type="ARBA" id="ARBA00022642"/>
    </source>
</evidence>
<dbReference type="SUPFAM" id="SSF53383">
    <property type="entry name" value="PLP-dependent transferases"/>
    <property type="match status" value="1"/>
</dbReference>
<dbReference type="NCBIfam" id="TIGR01814">
    <property type="entry name" value="kynureninase"/>
    <property type="match status" value="1"/>
</dbReference>
<dbReference type="InterPro" id="IPR015424">
    <property type="entry name" value="PyrdxlP-dep_Trfase"/>
</dbReference>
<evidence type="ECO:0000313" key="8">
    <source>
        <dbReference type="Proteomes" id="UP000183038"/>
    </source>
</evidence>
<evidence type="ECO:0000256" key="5">
    <source>
        <dbReference type="NCBIfam" id="TIGR01814"/>
    </source>
</evidence>
<dbReference type="GO" id="GO:0005737">
    <property type="term" value="C:cytoplasm"/>
    <property type="evidence" value="ECO:0007669"/>
    <property type="project" value="UniProtKB-UniRule"/>
</dbReference>
<name>A0A1H4JBW2_9FLAO</name>
<dbReference type="EMBL" id="FNTB01000001">
    <property type="protein sequence ID" value="SEB43810.1"/>
    <property type="molecule type" value="Genomic_DNA"/>
</dbReference>
<dbReference type="InterPro" id="IPR015421">
    <property type="entry name" value="PyrdxlP-dep_Trfase_major"/>
</dbReference>
<feature type="binding site" evidence="4">
    <location>
        <position position="260"/>
    </location>
    <ligand>
        <name>pyridoxal 5'-phosphate</name>
        <dbReference type="ChEBI" id="CHEBI:597326"/>
    </ligand>
</feature>
<feature type="binding site" evidence="4">
    <location>
        <position position="122"/>
    </location>
    <ligand>
        <name>pyridoxal 5'-phosphate</name>
        <dbReference type="ChEBI" id="CHEBI:597326"/>
    </ligand>
</feature>
<evidence type="ECO:0000256" key="3">
    <source>
        <dbReference type="ARBA" id="ARBA00022898"/>
    </source>
</evidence>
<dbReference type="InterPro" id="IPR015422">
    <property type="entry name" value="PyrdxlP-dep_Trfase_small"/>
</dbReference>
<dbReference type="FunFam" id="3.40.640.10:FF:000031">
    <property type="entry name" value="Kynureninase"/>
    <property type="match status" value="1"/>
</dbReference>
<dbReference type="GO" id="GO:0019441">
    <property type="term" value="P:L-tryptophan catabolic process to kynurenine"/>
    <property type="evidence" value="ECO:0007669"/>
    <property type="project" value="TreeGrafter"/>
</dbReference>
<dbReference type="AlphaFoldDB" id="A0A1H4JBW2"/>
<keyword evidence="3 4" id="KW-0663">Pyridoxal phosphate</keyword>
<feature type="binding site" evidence="4">
    <location>
        <begin position="150"/>
        <end position="153"/>
    </location>
    <ligand>
        <name>pyridoxal 5'-phosphate</name>
        <dbReference type="ChEBI" id="CHEBI:597326"/>
    </ligand>
</feature>
<comment type="function">
    <text evidence="4 6">Catalyzes the cleavage of L-kynurenine (L-Kyn) and L-3-hydroxykynurenine (L-3OHKyn) into anthranilic acid (AA) and 3-hydroxyanthranilic acid (3-OHAA), respectively.</text>
</comment>
<dbReference type="Gene3D" id="3.40.640.10">
    <property type="entry name" value="Type I PLP-dependent aspartate aminotransferase-like (Major domain)"/>
    <property type="match status" value="1"/>
</dbReference>
<comment type="catalytic activity">
    <reaction evidence="6">
        <text>3-hydroxy-L-kynurenine + H2O = 3-hydroxyanthranilate + L-alanine + H(+)</text>
        <dbReference type="Rhea" id="RHEA:25143"/>
        <dbReference type="ChEBI" id="CHEBI:15377"/>
        <dbReference type="ChEBI" id="CHEBI:15378"/>
        <dbReference type="ChEBI" id="CHEBI:36559"/>
        <dbReference type="ChEBI" id="CHEBI:57972"/>
        <dbReference type="ChEBI" id="CHEBI:58125"/>
        <dbReference type="EC" id="3.7.1.3"/>
    </reaction>
</comment>